<feature type="region of interest" description="Disordered" evidence="5">
    <location>
        <begin position="137"/>
        <end position="167"/>
    </location>
</feature>
<dbReference type="Proteomes" id="UP000494106">
    <property type="component" value="Unassembled WGS sequence"/>
</dbReference>
<dbReference type="SMART" id="SM00343">
    <property type="entry name" value="ZnF_C2HC"/>
    <property type="match status" value="2"/>
</dbReference>
<dbReference type="InterPro" id="IPR041577">
    <property type="entry name" value="RT_RNaseH_2"/>
</dbReference>
<evidence type="ECO:0000256" key="5">
    <source>
        <dbReference type="SAM" id="MobiDB-lite"/>
    </source>
</evidence>
<protein>
    <recommendedName>
        <fullName evidence="6">CCHC-type domain-containing protein</fullName>
    </recommendedName>
</protein>
<dbReference type="SUPFAM" id="SSF56672">
    <property type="entry name" value="DNA/RNA polymerases"/>
    <property type="match status" value="1"/>
</dbReference>
<name>A0A8S1AWC8_ARCPL</name>
<evidence type="ECO:0000313" key="8">
    <source>
        <dbReference type="Proteomes" id="UP000494106"/>
    </source>
</evidence>
<keyword evidence="2" id="KW-0238">DNA-binding</keyword>
<dbReference type="OrthoDB" id="6772952at2759"/>
<dbReference type="EMBL" id="CADEBC010000561">
    <property type="protein sequence ID" value="CAB3253024.1"/>
    <property type="molecule type" value="Genomic_DNA"/>
</dbReference>
<evidence type="ECO:0000259" key="6">
    <source>
        <dbReference type="PROSITE" id="PS50158"/>
    </source>
</evidence>
<keyword evidence="4" id="KW-0479">Metal-binding</keyword>
<keyword evidence="3" id="KW-0511">Multifunctional enzyme</keyword>
<sequence>MAKITLGTLSSFNHEVQEWCIYKEKLEQWFLANDITVDTDKAGCKRRAILLSNCVESTYRLIRNLALPREVGTLSYIEVEWKSGPEKDKLFTKDISELTLNKAIQIAEGVRCARMGAKETLQRQVEPTTASLHLMKMSTSGAPGTHGSRPDPQPRQNSTVASRSATAERGHINNGCTACGFTGHQATSCRFARYKCKKCGLQGHLKRVCKKPEKKHHFIECCSDGGDDGKSLCCNIRTVRGEPMQESVVVNNVRLLFEIDTGSPKNVKWFWSKEHEKAVSHIKRELVADTTLAHFNPNANLIVTVDASPHGLGAILSQVEEESKSPRSDDVSPLVCDDSLLDRSTYVRNSNHSTTNRSPAEVLFGRKLRCRLDILMPTSSTPSDSALDEIVKSKQCLQSDTYRGNRKVYFSVGEQILVRMYGQQKHKWVQGSIVKKNGNSIYIVQIGNTEHTVKRHANQLLKYKEENEVLPAFVLPVSAPAETSMDGSGLSLERDEYTRPAQSPGDIGTGTPSDGEANAVEDKELTVPEILPGEGSGRSRRQRPPVDYRQFF</sequence>
<dbReference type="SUPFAM" id="SSF57756">
    <property type="entry name" value="Retrovirus zinc finger-like domains"/>
    <property type="match status" value="1"/>
</dbReference>
<dbReference type="GO" id="GO:0006508">
    <property type="term" value="P:proteolysis"/>
    <property type="evidence" value="ECO:0007669"/>
    <property type="project" value="UniProtKB-KW"/>
</dbReference>
<feature type="region of interest" description="Disordered" evidence="5">
    <location>
        <begin position="481"/>
        <end position="552"/>
    </location>
</feature>
<evidence type="ECO:0000256" key="1">
    <source>
        <dbReference type="ARBA" id="ARBA00022670"/>
    </source>
</evidence>
<proteinExistence type="predicted"/>
<reference evidence="7 8" key="1">
    <citation type="submission" date="2020-04" db="EMBL/GenBank/DDBJ databases">
        <authorList>
            <person name="Wallbank WR R."/>
            <person name="Pardo Diaz C."/>
            <person name="Kozak K."/>
            <person name="Martin S."/>
            <person name="Jiggins C."/>
            <person name="Moest M."/>
            <person name="Warren A I."/>
            <person name="Byers J.R.P. K."/>
            <person name="Montejo-Kovacevich G."/>
            <person name="Yen C E."/>
        </authorList>
    </citation>
    <scope>NUCLEOTIDE SEQUENCE [LARGE SCALE GENOMIC DNA]</scope>
</reference>
<dbReference type="InterPro" id="IPR036875">
    <property type="entry name" value="Znf_CCHC_sf"/>
</dbReference>
<dbReference type="InterPro" id="IPR043502">
    <property type="entry name" value="DNA/RNA_pol_sf"/>
</dbReference>
<organism evidence="7 8">
    <name type="scientific">Arctia plantaginis</name>
    <name type="common">Wood tiger moth</name>
    <name type="synonym">Phalaena plantaginis</name>
    <dbReference type="NCBI Taxonomy" id="874455"/>
    <lineage>
        <taxon>Eukaryota</taxon>
        <taxon>Metazoa</taxon>
        <taxon>Ecdysozoa</taxon>
        <taxon>Arthropoda</taxon>
        <taxon>Hexapoda</taxon>
        <taxon>Insecta</taxon>
        <taxon>Pterygota</taxon>
        <taxon>Neoptera</taxon>
        <taxon>Endopterygota</taxon>
        <taxon>Lepidoptera</taxon>
        <taxon>Glossata</taxon>
        <taxon>Ditrysia</taxon>
        <taxon>Noctuoidea</taxon>
        <taxon>Erebidae</taxon>
        <taxon>Arctiinae</taxon>
        <taxon>Arctia</taxon>
    </lineage>
</organism>
<dbReference type="PROSITE" id="PS50158">
    <property type="entry name" value="ZF_CCHC"/>
    <property type="match status" value="1"/>
</dbReference>
<keyword evidence="8" id="KW-1185">Reference proteome</keyword>
<dbReference type="GO" id="GO:0008270">
    <property type="term" value="F:zinc ion binding"/>
    <property type="evidence" value="ECO:0007669"/>
    <property type="project" value="UniProtKB-KW"/>
</dbReference>
<evidence type="ECO:0000256" key="4">
    <source>
        <dbReference type="PROSITE-ProRule" id="PRU00047"/>
    </source>
</evidence>
<feature type="domain" description="CCHC-type" evidence="6">
    <location>
        <begin position="195"/>
        <end position="211"/>
    </location>
</feature>
<keyword evidence="4" id="KW-0862">Zinc</keyword>
<dbReference type="AlphaFoldDB" id="A0A8S1AWC8"/>
<dbReference type="GO" id="GO:0008233">
    <property type="term" value="F:peptidase activity"/>
    <property type="evidence" value="ECO:0007669"/>
    <property type="project" value="UniProtKB-KW"/>
</dbReference>
<dbReference type="PANTHER" id="PTHR37984:SF5">
    <property type="entry name" value="PROTEIN NYNRIN-LIKE"/>
    <property type="match status" value="1"/>
</dbReference>
<gene>
    <name evidence="7" type="ORF">APLA_LOCUS13841</name>
</gene>
<evidence type="ECO:0000313" key="7">
    <source>
        <dbReference type="EMBL" id="CAB3253024.1"/>
    </source>
</evidence>
<dbReference type="InterPro" id="IPR050951">
    <property type="entry name" value="Retrovirus_Pol_polyprotein"/>
</dbReference>
<evidence type="ECO:0000256" key="3">
    <source>
        <dbReference type="ARBA" id="ARBA00023268"/>
    </source>
</evidence>
<keyword evidence="4" id="KW-0863">Zinc-finger</keyword>
<keyword evidence="1" id="KW-0378">Hydrolase</keyword>
<dbReference type="PANTHER" id="PTHR37984">
    <property type="entry name" value="PROTEIN CBG26694"/>
    <property type="match status" value="1"/>
</dbReference>
<dbReference type="GO" id="GO:0003677">
    <property type="term" value="F:DNA binding"/>
    <property type="evidence" value="ECO:0007669"/>
    <property type="project" value="UniProtKB-KW"/>
</dbReference>
<dbReference type="Pfam" id="PF17919">
    <property type="entry name" value="RT_RNaseH_2"/>
    <property type="match status" value="1"/>
</dbReference>
<dbReference type="InterPro" id="IPR001878">
    <property type="entry name" value="Znf_CCHC"/>
</dbReference>
<dbReference type="GO" id="GO:0071897">
    <property type="term" value="P:DNA biosynthetic process"/>
    <property type="evidence" value="ECO:0007669"/>
    <property type="project" value="UniProtKB-ARBA"/>
</dbReference>
<evidence type="ECO:0000256" key="2">
    <source>
        <dbReference type="ARBA" id="ARBA00023125"/>
    </source>
</evidence>
<comment type="caution">
    <text evidence="7">The sequence shown here is derived from an EMBL/GenBank/DDBJ whole genome shotgun (WGS) entry which is preliminary data.</text>
</comment>
<accession>A0A8S1AWC8</accession>
<keyword evidence="1" id="KW-0645">Protease</keyword>
<feature type="compositionally biased region" description="Polar residues" evidence="5">
    <location>
        <begin position="154"/>
        <end position="165"/>
    </location>
</feature>